<feature type="compositionally biased region" description="Basic residues" evidence="1">
    <location>
        <begin position="54"/>
        <end position="65"/>
    </location>
</feature>
<evidence type="ECO:0000313" key="2">
    <source>
        <dbReference type="EMBL" id="PON57521.1"/>
    </source>
</evidence>
<dbReference type="EMBL" id="JXTC01000396">
    <property type="protein sequence ID" value="PON57521.1"/>
    <property type="molecule type" value="Genomic_DNA"/>
</dbReference>
<dbReference type="AlphaFoldDB" id="A0A2P5C948"/>
<comment type="caution">
    <text evidence="2">The sequence shown here is derived from an EMBL/GenBank/DDBJ whole genome shotgun (WGS) entry which is preliminary data.</text>
</comment>
<organism evidence="2 3">
    <name type="scientific">Trema orientale</name>
    <name type="common">Charcoal tree</name>
    <name type="synonym">Celtis orientalis</name>
    <dbReference type="NCBI Taxonomy" id="63057"/>
    <lineage>
        <taxon>Eukaryota</taxon>
        <taxon>Viridiplantae</taxon>
        <taxon>Streptophyta</taxon>
        <taxon>Embryophyta</taxon>
        <taxon>Tracheophyta</taxon>
        <taxon>Spermatophyta</taxon>
        <taxon>Magnoliopsida</taxon>
        <taxon>eudicotyledons</taxon>
        <taxon>Gunneridae</taxon>
        <taxon>Pentapetalae</taxon>
        <taxon>rosids</taxon>
        <taxon>fabids</taxon>
        <taxon>Rosales</taxon>
        <taxon>Cannabaceae</taxon>
        <taxon>Trema</taxon>
    </lineage>
</organism>
<accession>A0A2P5C948</accession>
<reference evidence="3" key="1">
    <citation type="submission" date="2016-06" db="EMBL/GenBank/DDBJ databases">
        <title>Parallel loss of symbiosis genes in relatives of nitrogen-fixing non-legume Parasponia.</title>
        <authorList>
            <person name="Van Velzen R."/>
            <person name="Holmer R."/>
            <person name="Bu F."/>
            <person name="Rutten L."/>
            <person name="Van Zeijl A."/>
            <person name="Liu W."/>
            <person name="Santuari L."/>
            <person name="Cao Q."/>
            <person name="Sharma T."/>
            <person name="Shen D."/>
            <person name="Roswanjaya Y."/>
            <person name="Wardhani T."/>
            <person name="Kalhor M.S."/>
            <person name="Jansen J."/>
            <person name="Van den Hoogen J."/>
            <person name="Gungor B."/>
            <person name="Hartog M."/>
            <person name="Hontelez J."/>
            <person name="Verver J."/>
            <person name="Yang W.-C."/>
            <person name="Schijlen E."/>
            <person name="Repin R."/>
            <person name="Schilthuizen M."/>
            <person name="Schranz E."/>
            <person name="Heidstra R."/>
            <person name="Miyata K."/>
            <person name="Fedorova E."/>
            <person name="Kohlen W."/>
            <person name="Bisseling T."/>
            <person name="Smit S."/>
            <person name="Geurts R."/>
        </authorList>
    </citation>
    <scope>NUCLEOTIDE SEQUENCE [LARGE SCALE GENOMIC DNA]</scope>
    <source>
        <strain evidence="3">cv. RG33-2</strain>
    </source>
</reference>
<feature type="compositionally biased region" description="Basic and acidic residues" evidence="1">
    <location>
        <begin position="83"/>
        <end position="94"/>
    </location>
</feature>
<keyword evidence="3" id="KW-1185">Reference proteome</keyword>
<name>A0A2P5C948_TREOI</name>
<sequence length="123" mass="13797">MAAIMIDDIRVKLSKGDYENKKQTTNLLDETTSIKEDNGVLKENDIITDLRVVRSKGHPPSKHKQSKCDEIVSKRREKIKRTKANDKKAKAKNSEKAKIMYDGGILDASPNLAPNASTFLILM</sequence>
<gene>
    <name evidence="2" type="ORF">TorRG33x02_293590</name>
</gene>
<evidence type="ECO:0000313" key="3">
    <source>
        <dbReference type="Proteomes" id="UP000237000"/>
    </source>
</evidence>
<feature type="region of interest" description="Disordered" evidence="1">
    <location>
        <begin position="54"/>
        <end position="94"/>
    </location>
</feature>
<proteinExistence type="predicted"/>
<protein>
    <submittedName>
        <fullName evidence="2">Uncharacterized protein</fullName>
    </submittedName>
</protein>
<dbReference type="Proteomes" id="UP000237000">
    <property type="component" value="Unassembled WGS sequence"/>
</dbReference>
<evidence type="ECO:0000256" key="1">
    <source>
        <dbReference type="SAM" id="MobiDB-lite"/>
    </source>
</evidence>
<dbReference type="InParanoid" id="A0A2P5C948"/>